<keyword evidence="1" id="KW-0472">Membrane</keyword>
<dbReference type="Proteomes" id="UP000179324">
    <property type="component" value="Unassembled WGS sequence"/>
</dbReference>
<organism evidence="2 3">
    <name type="scientific">Candidatus Jorgensenbacteria bacterium GWC1_48_12</name>
    <dbReference type="NCBI Taxonomy" id="1798469"/>
    <lineage>
        <taxon>Bacteria</taxon>
        <taxon>Candidatus Joergenseniibacteriota</taxon>
    </lineage>
</organism>
<keyword evidence="1" id="KW-0812">Transmembrane</keyword>
<protein>
    <submittedName>
        <fullName evidence="2">Uncharacterized protein</fullName>
    </submittedName>
</protein>
<sequence length="262" mass="27732">MDFRKNNRVSTAGFTLIEVLIYTIIFAVSAVFLVGILMAITRVQSRQSSVNEVNAQITFVDKTIQRLVREASLVDMDAGESTTTLTLRMASSTFDPTTIYVDASSTAIYLQEGEGTAQALTDSNVTVNNFLVTKYENPGGPTIVQVDLTLEFNATSPQSQAVRTLRTAVTKISAATFDSSILPNSNDSYDVGNAVNNWKDAYFSGEIGIGTGPVSAVKIKSNGDIGFASSSAGIIFVAPGGSCFHLKLNNAGNIATSTAACP</sequence>
<reference evidence="2 3" key="1">
    <citation type="journal article" date="2016" name="Nat. Commun.">
        <title>Thousands of microbial genomes shed light on interconnected biogeochemical processes in an aquifer system.</title>
        <authorList>
            <person name="Anantharaman K."/>
            <person name="Brown C.T."/>
            <person name="Hug L.A."/>
            <person name="Sharon I."/>
            <person name="Castelle C.J."/>
            <person name="Probst A.J."/>
            <person name="Thomas B.C."/>
            <person name="Singh A."/>
            <person name="Wilkins M.J."/>
            <person name="Karaoz U."/>
            <person name="Brodie E.L."/>
            <person name="Williams K.H."/>
            <person name="Hubbard S.S."/>
            <person name="Banfield J.F."/>
        </authorList>
    </citation>
    <scope>NUCLEOTIDE SEQUENCE [LARGE SCALE GENOMIC DNA]</scope>
</reference>
<feature type="transmembrane region" description="Helical" evidence="1">
    <location>
        <begin position="20"/>
        <end position="40"/>
    </location>
</feature>
<evidence type="ECO:0000313" key="3">
    <source>
        <dbReference type="Proteomes" id="UP000179324"/>
    </source>
</evidence>
<dbReference type="EMBL" id="MFKI01000028">
    <property type="protein sequence ID" value="OGG38086.1"/>
    <property type="molecule type" value="Genomic_DNA"/>
</dbReference>
<dbReference type="AlphaFoldDB" id="A0A1F6BMD3"/>
<keyword evidence="1" id="KW-1133">Transmembrane helix</keyword>
<evidence type="ECO:0000256" key="1">
    <source>
        <dbReference type="SAM" id="Phobius"/>
    </source>
</evidence>
<proteinExistence type="predicted"/>
<comment type="caution">
    <text evidence="2">The sequence shown here is derived from an EMBL/GenBank/DDBJ whole genome shotgun (WGS) entry which is preliminary data.</text>
</comment>
<name>A0A1F6BMD3_9BACT</name>
<accession>A0A1F6BMD3</accession>
<evidence type="ECO:0000313" key="2">
    <source>
        <dbReference type="EMBL" id="OGG38086.1"/>
    </source>
</evidence>
<gene>
    <name evidence="2" type="ORF">A2127_02515</name>
</gene>